<dbReference type="SUPFAM" id="SSF69705">
    <property type="entry name" value="Transcription factor NusA, N-terminal domain"/>
    <property type="match status" value="1"/>
</dbReference>
<proteinExistence type="inferred from homology"/>
<dbReference type="InterPro" id="IPR015946">
    <property type="entry name" value="KH_dom-like_a/b"/>
</dbReference>
<comment type="similarity">
    <text evidence="6">Belongs to the NusA family.</text>
</comment>
<dbReference type="Gene3D" id="3.30.300.20">
    <property type="match status" value="2"/>
</dbReference>
<evidence type="ECO:0000259" key="7">
    <source>
        <dbReference type="SMART" id="SM00322"/>
    </source>
</evidence>
<dbReference type="SMART" id="SM00322">
    <property type="entry name" value="KH"/>
    <property type="match status" value="2"/>
</dbReference>
<reference evidence="8" key="1">
    <citation type="submission" date="2024-03" db="EMBL/GenBank/DDBJ databases">
        <title>Complete genome sequence of Mycoplasma gypis type strain B1/T1.</title>
        <authorList>
            <person name="Spergser J."/>
        </authorList>
    </citation>
    <scope>NUCLEOTIDE SEQUENCE [LARGE SCALE GENOMIC DNA]</scope>
    <source>
        <strain evidence="8">B1/T1</strain>
    </source>
</reference>
<dbReference type="InterPro" id="IPR036555">
    <property type="entry name" value="NusA_N_sf"/>
</dbReference>
<keyword evidence="5 6" id="KW-0804">Transcription</keyword>
<dbReference type="Proteomes" id="UP001460679">
    <property type="component" value="Chromosome"/>
</dbReference>
<evidence type="ECO:0000256" key="1">
    <source>
        <dbReference type="ARBA" id="ARBA00022472"/>
    </source>
</evidence>
<dbReference type="CDD" id="cd22529">
    <property type="entry name" value="KH-II_NusA_rpt2"/>
    <property type="match status" value="1"/>
</dbReference>
<dbReference type="Pfam" id="PF26594">
    <property type="entry name" value="KH_NusA_2nd"/>
    <property type="match status" value="1"/>
</dbReference>
<dbReference type="EMBL" id="CP148066">
    <property type="protein sequence ID" value="WXL28422.1"/>
    <property type="molecule type" value="Genomic_DNA"/>
</dbReference>
<dbReference type="InterPro" id="IPR058582">
    <property type="entry name" value="KH_NusA_2nd"/>
</dbReference>
<evidence type="ECO:0000256" key="4">
    <source>
        <dbReference type="ARBA" id="ARBA00023015"/>
    </source>
</evidence>
<sequence length="519" mass="59407">MSNNFYSKLSDLSNLKGISSEDIKEMIKDSIIKIFQKNFDEDAEENLEFIFNEDNNEFRLINHAKLVIEDPLPKKQGEEDNYEASIEIPLSEAREINPDAEIDDIVSQEVDFERFSGKTYTQMRSLFLQNIREYEKRKVFSKYSEMLGAIVKAKLEVKTPRAYLFVLEDGAEAYMPKNAANLRNIPTGTILDVVISEVKEESKGAQVIVSSSEKILLEKALRDEIPELEQGLIEIVDIARQYGTRVKISVKTSDEYVDTIDPVGTMIGQDGLRIQKIEAKLKGEKIEVLAWNPDIKKYIMNALTPARVIDVIEKYTENENSKSFDVIVPDRQHTLAIGKKGINVVLAVELTNAKINVLSQTEAMEKGIELKWEGNITKEEIQKLDEGQKLRKSPKAKLPKKPSKKIEDINIDGILASEIAEFQSEMNNFDTEAFEKGFFEMSNEPLFSDEDFKKYVDEVENADDAKLAEVETQKDEDPYSRIKKEDYEKITQTKMKDFKADKDLVGDLDDIEWDDSDWE</sequence>
<dbReference type="PANTHER" id="PTHR22648">
    <property type="entry name" value="TRANSCRIPTION TERMINATION FACTOR NUSA"/>
    <property type="match status" value="1"/>
</dbReference>
<keyword evidence="3 6" id="KW-0694">RNA-binding</keyword>
<evidence type="ECO:0000256" key="6">
    <source>
        <dbReference type="HAMAP-Rule" id="MF_00945"/>
    </source>
</evidence>
<keyword evidence="9" id="KW-1185">Reference proteome</keyword>
<dbReference type="SUPFAM" id="SSF54814">
    <property type="entry name" value="Prokaryotic type KH domain (KH-domain type II)"/>
    <property type="match status" value="2"/>
</dbReference>
<dbReference type="InterPro" id="IPR004087">
    <property type="entry name" value="KH_dom"/>
</dbReference>
<dbReference type="PROSITE" id="PS50084">
    <property type="entry name" value="KH_TYPE_1"/>
    <property type="match status" value="1"/>
</dbReference>
<dbReference type="Pfam" id="PF13184">
    <property type="entry name" value="KH_NusA_1st"/>
    <property type="match status" value="1"/>
</dbReference>
<protein>
    <recommendedName>
        <fullName evidence="6">Transcription termination/antitermination protein NusA</fullName>
    </recommendedName>
</protein>
<dbReference type="HAMAP" id="MF_00945_B">
    <property type="entry name" value="NusA_B"/>
    <property type="match status" value="1"/>
</dbReference>
<dbReference type="InterPro" id="IPR013735">
    <property type="entry name" value="TF_NusA_N"/>
</dbReference>
<keyword evidence="4 6" id="KW-0805">Transcription regulation</keyword>
<dbReference type="InterPro" id="IPR010213">
    <property type="entry name" value="TF_NusA"/>
</dbReference>
<comment type="function">
    <text evidence="6">Participates in both transcription termination and antitermination.</text>
</comment>
<comment type="subunit">
    <text evidence="6">Monomer. Binds directly to the core enzyme of the DNA-dependent RNA polymerase and to nascent RNA.</text>
</comment>
<evidence type="ECO:0000256" key="5">
    <source>
        <dbReference type="ARBA" id="ARBA00023163"/>
    </source>
</evidence>
<dbReference type="RefSeq" id="WP_338867457.1">
    <property type="nucleotide sequence ID" value="NZ_CP148066.1"/>
</dbReference>
<gene>
    <name evidence="6 8" type="primary">nusA</name>
    <name evidence="8" type="ORF">WG616_00090</name>
</gene>
<accession>A0ABZ2RQC2</accession>
<dbReference type="InterPro" id="IPR030842">
    <property type="entry name" value="TF_NusA_bacterial"/>
</dbReference>
<evidence type="ECO:0000256" key="2">
    <source>
        <dbReference type="ARBA" id="ARBA00022490"/>
    </source>
</evidence>
<dbReference type="Gene3D" id="3.30.1480.10">
    <property type="entry name" value="NusA, N-terminal domain"/>
    <property type="match status" value="1"/>
</dbReference>
<comment type="subcellular location">
    <subcellularLocation>
        <location evidence="6">Cytoplasm</location>
    </subcellularLocation>
</comment>
<feature type="domain" description="K Homology" evidence="7">
    <location>
        <begin position="320"/>
        <end position="389"/>
    </location>
</feature>
<dbReference type="NCBIfam" id="TIGR01953">
    <property type="entry name" value="NusA"/>
    <property type="match status" value="1"/>
</dbReference>
<organism evidence="8 9">
    <name type="scientific">[Mycoplasma] gypis</name>
    <dbReference type="NCBI Taxonomy" id="92404"/>
    <lineage>
        <taxon>Bacteria</taxon>
        <taxon>Bacillati</taxon>
        <taxon>Mycoplasmatota</taxon>
        <taxon>Mycoplasmoidales</taxon>
        <taxon>Metamycoplasmataceae</taxon>
        <taxon>Metamycoplasma</taxon>
    </lineage>
</organism>
<keyword evidence="1 6" id="KW-0806">Transcription termination</keyword>
<dbReference type="PANTHER" id="PTHR22648:SF0">
    <property type="entry name" value="TRANSCRIPTION TERMINATION_ANTITERMINATION PROTEIN NUSA"/>
    <property type="match status" value="1"/>
</dbReference>
<evidence type="ECO:0000313" key="9">
    <source>
        <dbReference type="Proteomes" id="UP001460679"/>
    </source>
</evidence>
<feature type="domain" description="K Homology" evidence="7">
    <location>
        <begin position="242"/>
        <end position="317"/>
    </location>
</feature>
<keyword evidence="2 6" id="KW-0963">Cytoplasm</keyword>
<evidence type="ECO:0000313" key="8">
    <source>
        <dbReference type="EMBL" id="WXL28422.1"/>
    </source>
</evidence>
<dbReference type="Pfam" id="PF08529">
    <property type="entry name" value="NusA_N"/>
    <property type="match status" value="1"/>
</dbReference>
<dbReference type="InterPro" id="IPR009019">
    <property type="entry name" value="KH_sf_prok-type"/>
</dbReference>
<dbReference type="InterPro" id="IPR025249">
    <property type="entry name" value="TF_NusA_KH_1st"/>
</dbReference>
<name>A0ABZ2RQC2_9BACT</name>
<keyword evidence="6" id="KW-0889">Transcription antitermination</keyword>
<evidence type="ECO:0000256" key="3">
    <source>
        <dbReference type="ARBA" id="ARBA00022884"/>
    </source>
</evidence>